<dbReference type="Proteomes" id="UP000193566">
    <property type="component" value="Unassembled WGS sequence"/>
</dbReference>
<evidence type="ECO:0000259" key="2">
    <source>
        <dbReference type="Pfam" id="PF12973"/>
    </source>
</evidence>
<dbReference type="InterPro" id="IPR011051">
    <property type="entry name" value="RmlC_Cupin_sf"/>
</dbReference>
<evidence type="ECO:0000256" key="1">
    <source>
        <dbReference type="SAM" id="MobiDB-lite"/>
    </source>
</evidence>
<name>A0ABY1MI14_RHORH</name>
<dbReference type="SUPFAM" id="SSF51182">
    <property type="entry name" value="RmlC-like cupins"/>
    <property type="match status" value="1"/>
</dbReference>
<gene>
    <name evidence="3" type="ORF">SAMN02745947_05096</name>
</gene>
<dbReference type="Pfam" id="PF12973">
    <property type="entry name" value="Cupin_7"/>
    <property type="match status" value="1"/>
</dbReference>
<organism evidence="3 4">
    <name type="scientific">Rhodococcus rhodochrous J3</name>
    <dbReference type="NCBI Taxonomy" id="903528"/>
    <lineage>
        <taxon>Bacteria</taxon>
        <taxon>Bacillati</taxon>
        <taxon>Actinomycetota</taxon>
        <taxon>Actinomycetes</taxon>
        <taxon>Mycobacteriales</taxon>
        <taxon>Nocardiaceae</taxon>
        <taxon>Rhodococcus</taxon>
    </lineage>
</organism>
<comment type="caution">
    <text evidence="3">The sequence shown here is derived from an EMBL/GenBank/DDBJ whole genome shotgun (WGS) entry which is preliminary data.</text>
</comment>
<dbReference type="InterPro" id="IPR025979">
    <property type="entry name" value="ChrR-like_cupin_dom"/>
</dbReference>
<dbReference type="Gene3D" id="2.60.120.10">
    <property type="entry name" value="Jelly Rolls"/>
    <property type="match status" value="1"/>
</dbReference>
<protein>
    <submittedName>
        <fullName evidence="3">ChrR Cupin-like domain-containing protein</fullName>
    </submittedName>
</protein>
<feature type="domain" description="ChrR-like cupin" evidence="2">
    <location>
        <begin position="44"/>
        <end position="107"/>
    </location>
</feature>
<proteinExistence type="predicted"/>
<feature type="region of interest" description="Disordered" evidence="1">
    <location>
        <begin position="128"/>
        <end position="153"/>
    </location>
</feature>
<feature type="compositionally biased region" description="Polar residues" evidence="1">
    <location>
        <begin position="143"/>
        <end position="153"/>
    </location>
</feature>
<dbReference type="EMBL" id="FXAV01000025">
    <property type="protein sequence ID" value="SMG57604.1"/>
    <property type="molecule type" value="Genomic_DNA"/>
</dbReference>
<sequence>MRGGPLIKHLDDVPWFEAMRLRFDDGHTASIWEKWIEYTPRYVVFYNVWEPGALAPYHGHHGDHTIFVLKGELIDGDGNRYGAGTHMMLDWGDMFDPWEAGPEGAVLYCVIMGTGRFFGGRLRRLAQASGGERSGQRGPPPFSQSTVRGQWNQ</sequence>
<dbReference type="InterPro" id="IPR014710">
    <property type="entry name" value="RmlC-like_jellyroll"/>
</dbReference>
<evidence type="ECO:0000313" key="3">
    <source>
        <dbReference type="EMBL" id="SMG57604.1"/>
    </source>
</evidence>
<evidence type="ECO:0000313" key="4">
    <source>
        <dbReference type="Proteomes" id="UP000193566"/>
    </source>
</evidence>
<keyword evidence="4" id="KW-1185">Reference proteome</keyword>
<accession>A0ABY1MI14</accession>
<dbReference type="RefSeq" id="WP_143533450.1">
    <property type="nucleotide sequence ID" value="NZ_FXAV01000025.1"/>
</dbReference>
<reference evidence="3 4" key="1">
    <citation type="submission" date="2017-04" db="EMBL/GenBank/DDBJ databases">
        <authorList>
            <person name="Varghese N."/>
            <person name="Submissions S."/>
        </authorList>
    </citation>
    <scope>NUCLEOTIDE SEQUENCE [LARGE SCALE GENOMIC DNA]</scope>
    <source>
        <strain evidence="3 4">J3</strain>
    </source>
</reference>